<dbReference type="RefSeq" id="WP_407988818.1">
    <property type="nucleotide sequence ID" value="NZ_AP035881.2"/>
</dbReference>
<name>A0AB33K4K4_9ACTN</name>
<accession>A0AB33K4K4</accession>
<sequence>MTTLHTRTTVPEATSSVPPRQVVPVFPPIRRGSGGRHRLQRAVRHRPGLLTTSLLAAATALAAGPLRPGSPPPASSPTMAAEAVSAPRCPGTSPPS</sequence>
<proteinExistence type="predicted"/>
<feature type="compositionally biased region" description="Polar residues" evidence="1">
    <location>
        <begin position="1"/>
        <end position="16"/>
    </location>
</feature>
<feature type="compositionally biased region" description="Low complexity" evidence="1">
    <location>
        <begin position="17"/>
        <end position="31"/>
    </location>
</feature>
<reference evidence="2" key="1">
    <citation type="submission" date="2024-07" db="EMBL/GenBank/DDBJ databases">
        <title>Complete genome sequences of cellulolytic bacteria, Kitasatospora sp. CMC57 and Streptomyces sp. CMC78, isolated from Japanese agricultural soil.</title>
        <authorList>
            <person name="Hashimoto T."/>
            <person name="Ito M."/>
            <person name="Iwamoto M."/>
            <person name="Fukahori D."/>
            <person name="Shoda T."/>
            <person name="Sakoda M."/>
            <person name="Morohoshi T."/>
            <person name="Mitsuboshi M."/>
            <person name="Nishizawa T."/>
        </authorList>
    </citation>
    <scope>NUCLEOTIDE SEQUENCE</scope>
    <source>
        <strain evidence="2">CMC57</strain>
    </source>
</reference>
<gene>
    <name evidence="2" type="ORF">KCMC57_27730</name>
</gene>
<dbReference type="EMBL" id="AP035881">
    <property type="protein sequence ID" value="BFP46405.1"/>
    <property type="molecule type" value="Genomic_DNA"/>
</dbReference>
<evidence type="ECO:0000313" key="2">
    <source>
        <dbReference type="EMBL" id="BFP46405.1"/>
    </source>
</evidence>
<organism evidence="2">
    <name type="scientific">Kitasatospora sp. CMC57</name>
    <dbReference type="NCBI Taxonomy" id="3231513"/>
    <lineage>
        <taxon>Bacteria</taxon>
        <taxon>Bacillati</taxon>
        <taxon>Actinomycetota</taxon>
        <taxon>Actinomycetes</taxon>
        <taxon>Kitasatosporales</taxon>
        <taxon>Streptomycetaceae</taxon>
        <taxon>Kitasatospora</taxon>
    </lineage>
</organism>
<dbReference type="AlphaFoldDB" id="A0AB33K4K4"/>
<feature type="region of interest" description="Disordered" evidence="1">
    <location>
        <begin position="63"/>
        <end position="96"/>
    </location>
</feature>
<feature type="region of interest" description="Disordered" evidence="1">
    <location>
        <begin position="1"/>
        <end position="39"/>
    </location>
</feature>
<protein>
    <submittedName>
        <fullName evidence="2">Uncharacterized protein</fullName>
    </submittedName>
</protein>
<evidence type="ECO:0000256" key="1">
    <source>
        <dbReference type="SAM" id="MobiDB-lite"/>
    </source>
</evidence>